<reference evidence="3" key="1">
    <citation type="submission" date="2024-04" db="EMBL/GenBank/DDBJ databases">
        <title>Salinicola lusitanus LLJ914,a marine bacterium isolated from the Okinawa Trough.</title>
        <authorList>
            <person name="Li J."/>
        </authorList>
    </citation>
    <scope>NUCLEOTIDE SEQUENCE [LARGE SCALE GENOMIC DNA]</scope>
</reference>
<sequence length="157" mass="17153">MIVIGADGSLISVYNWSYTTPPSVRRVPDACSAVTLLRPKLHWRNARVPLMSCACCFFCWARSAHSGLFSLTSHNDNLRAAAESGEQPCIRLEPVKNTHLPGKTSPSPGKRAVYGDTDSKVTANGVHDIEDRILRITGYYGTTRVTPATEVSEHAPK</sequence>
<feature type="region of interest" description="Disordered" evidence="1">
    <location>
        <begin position="96"/>
        <end position="117"/>
    </location>
</feature>
<evidence type="ECO:0000256" key="1">
    <source>
        <dbReference type="SAM" id="MobiDB-lite"/>
    </source>
</evidence>
<dbReference type="AlphaFoldDB" id="A0AAW0NQL2"/>
<accession>A0AAW0NQL2</accession>
<keyword evidence="3" id="KW-1185">Reference proteome</keyword>
<comment type="caution">
    <text evidence="2">The sequence shown here is derived from an EMBL/GenBank/DDBJ whole genome shotgun (WGS) entry which is preliminary data.</text>
</comment>
<protein>
    <submittedName>
        <fullName evidence="2">Uncharacterized protein</fullName>
    </submittedName>
</protein>
<name>A0AAW0NQL2_9GOBI</name>
<gene>
    <name evidence="2" type="ORF">WMY93_017320</name>
</gene>
<proteinExistence type="predicted"/>
<evidence type="ECO:0000313" key="3">
    <source>
        <dbReference type="Proteomes" id="UP001460270"/>
    </source>
</evidence>
<dbReference type="Proteomes" id="UP001460270">
    <property type="component" value="Unassembled WGS sequence"/>
</dbReference>
<evidence type="ECO:0000313" key="2">
    <source>
        <dbReference type="EMBL" id="KAK7904713.1"/>
    </source>
</evidence>
<dbReference type="EMBL" id="JBBPFD010000012">
    <property type="protein sequence ID" value="KAK7904713.1"/>
    <property type="molecule type" value="Genomic_DNA"/>
</dbReference>
<organism evidence="2 3">
    <name type="scientific">Mugilogobius chulae</name>
    <name type="common">yellowstripe goby</name>
    <dbReference type="NCBI Taxonomy" id="88201"/>
    <lineage>
        <taxon>Eukaryota</taxon>
        <taxon>Metazoa</taxon>
        <taxon>Chordata</taxon>
        <taxon>Craniata</taxon>
        <taxon>Vertebrata</taxon>
        <taxon>Euteleostomi</taxon>
        <taxon>Actinopterygii</taxon>
        <taxon>Neopterygii</taxon>
        <taxon>Teleostei</taxon>
        <taxon>Neoteleostei</taxon>
        <taxon>Acanthomorphata</taxon>
        <taxon>Gobiaria</taxon>
        <taxon>Gobiiformes</taxon>
        <taxon>Gobioidei</taxon>
        <taxon>Gobiidae</taxon>
        <taxon>Gobionellinae</taxon>
        <taxon>Mugilogobius</taxon>
    </lineage>
</organism>